<dbReference type="Pfam" id="PF04672">
    <property type="entry name" value="Methyltransf_19"/>
    <property type="match status" value="1"/>
</dbReference>
<gene>
    <name evidence="1" type="ORF">BAY60_26275</name>
</gene>
<evidence type="ECO:0000313" key="1">
    <source>
        <dbReference type="EMBL" id="PXY21427.1"/>
    </source>
</evidence>
<dbReference type="PIRSF" id="PIRSF017393">
    <property type="entry name" value="MTase_SAV2177"/>
    <property type="match status" value="1"/>
</dbReference>
<name>A0A2V4AMH9_9PSEU</name>
<dbReference type="SUPFAM" id="SSF53335">
    <property type="entry name" value="S-adenosyl-L-methionine-dependent methyltransferases"/>
    <property type="match status" value="1"/>
</dbReference>
<dbReference type="InterPro" id="IPR006764">
    <property type="entry name" value="SAM_dep_MeTrfase_SAV2177_type"/>
</dbReference>
<dbReference type="InterPro" id="IPR029063">
    <property type="entry name" value="SAM-dependent_MTases_sf"/>
</dbReference>
<dbReference type="GO" id="GO:0008168">
    <property type="term" value="F:methyltransferase activity"/>
    <property type="evidence" value="ECO:0007669"/>
    <property type="project" value="UniProtKB-KW"/>
</dbReference>
<dbReference type="EMBL" id="MASW01000006">
    <property type="protein sequence ID" value="PXY21427.1"/>
    <property type="molecule type" value="Genomic_DNA"/>
</dbReference>
<keyword evidence="1" id="KW-0808">Transferase</keyword>
<proteinExistence type="predicted"/>
<organism evidence="1 2">
    <name type="scientific">Prauserella muralis</name>
    <dbReference type="NCBI Taxonomy" id="588067"/>
    <lineage>
        <taxon>Bacteria</taxon>
        <taxon>Bacillati</taxon>
        <taxon>Actinomycetota</taxon>
        <taxon>Actinomycetes</taxon>
        <taxon>Pseudonocardiales</taxon>
        <taxon>Pseudonocardiaceae</taxon>
        <taxon>Prauserella</taxon>
    </lineage>
</organism>
<dbReference type="GO" id="GO:0032259">
    <property type="term" value="P:methylation"/>
    <property type="evidence" value="ECO:0007669"/>
    <property type="project" value="UniProtKB-KW"/>
</dbReference>
<dbReference type="Proteomes" id="UP000249915">
    <property type="component" value="Unassembled WGS sequence"/>
</dbReference>
<dbReference type="Gene3D" id="3.40.50.150">
    <property type="entry name" value="Vaccinia Virus protein VP39"/>
    <property type="match status" value="1"/>
</dbReference>
<comment type="caution">
    <text evidence="1">The sequence shown here is derived from an EMBL/GenBank/DDBJ whole genome shotgun (WGS) entry which is preliminary data.</text>
</comment>
<sequence>MSEELPPVDLERPSAGRVYDYVLGGTHNWAIDRKFADEQLKLMPAMRDGIRANRAFLGRAVRYAVEQGIRQFVDIGSGLPTQGNVHEVADEAGATDARVVYIDNEPVAHAHGQILLEETADPERHHALCRDFFDGPELWQDIVKRGWIDPAEPVCLLTVALLHFMPPELKPEQTLAYYRDRLAPGSLLVLSHVSVDEIDEEAQSNLQQIADNYKRQATHLGHWRTREEIAALFGDFELVEPGLVWVSQWRPDKPPVGDPARLRALCGVARKP</sequence>
<evidence type="ECO:0000313" key="2">
    <source>
        <dbReference type="Proteomes" id="UP000249915"/>
    </source>
</evidence>
<dbReference type="RefSeq" id="WP_245992834.1">
    <property type="nucleotide sequence ID" value="NZ_MASW01000006.1"/>
</dbReference>
<accession>A0A2V4AMH9</accession>
<keyword evidence="1" id="KW-0489">Methyltransferase</keyword>
<dbReference type="AlphaFoldDB" id="A0A2V4AMH9"/>
<reference evidence="1 2" key="1">
    <citation type="submission" date="2016-07" db="EMBL/GenBank/DDBJ databases">
        <title>Draft genome sequence of Prauserella muralis DSM 45305, isolated from a mould-covered wall in an indoor environment.</title>
        <authorList>
            <person name="Ruckert C."/>
            <person name="Albersmeier A."/>
            <person name="Jiang C.-L."/>
            <person name="Jiang Y."/>
            <person name="Kalinowski J."/>
            <person name="Schneider O."/>
            <person name="Winkler A."/>
            <person name="Zotchev S.B."/>
        </authorList>
    </citation>
    <scope>NUCLEOTIDE SEQUENCE [LARGE SCALE GENOMIC DNA]</scope>
    <source>
        <strain evidence="1 2">DSM 45305</strain>
    </source>
</reference>
<protein>
    <submittedName>
        <fullName evidence="1">Polyketide biosynthesis methyltransferase</fullName>
    </submittedName>
</protein>
<keyword evidence="2" id="KW-1185">Reference proteome</keyword>